<dbReference type="InterPro" id="IPR050342">
    <property type="entry name" value="HMGB"/>
</dbReference>
<dbReference type="GO" id="GO:0003677">
    <property type="term" value="F:DNA binding"/>
    <property type="evidence" value="ECO:0007669"/>
    <property type="project" value="UniProtKB-UniRule"/>
</dbReference>
<dbReference type="SUPFAM" id="SSF47095">
    <property type="entry name" value="HMG-box"/>
    <property type="match status" value="1"/>
</dbReference>
<dbReference type="PROSITE" id="PS50118">
    <property type="entry name" value="HMG_BOX_2"/>
    <property type="match status" value="1"/>
</dbReference>
<dbReference type="PANTHER" id="PTHR48112">
    <property type="entry name" value="HIGH MOBILITY GROUP PROTEIN DSP1"/>
    <property type="match status" value="1"/>
</dbReference>
<feature type="domain" description="HMG box" evidence="3">
    <location>
        <begin position="1"/>
        <end position="59"/>
    </location>
</feature>
<evidence type="ECO:0000256" key="2">
    <source>
        <dbReference type="PROSITE-ProRule" id="PRU00267"/>
    </source>
</evidence>
<dbReference type="EMBL" id="GIBP01011749">
    <property type="protein sequence ID" value="NDV40718.1"/>
    <property type="molecule type" value="Transcribed_RNA"/>
</dbReference>
<organism evidence="4">
    <name type="scientific">Arcella intermedia</name>
    <dbReference type="NCBI Taxonomy" id="1963864"/>
    <lineage>
        <taxon>Eukaryota</taxon>
        <taxon>Amoebozoa</taxon>
        <taxon>Tubulinea</taxon>
        <taxon>Elardia</taxon>
        <taxon>Arcellinida</taxon>
        <taxon>Sphaerothecina</taxon>
        <taxon>Arcellidae</taxon>
        <taxon>Arcella</taxon>
    </lineage>
</organism>
<keyword evidence="2" id="KW-0539">Nucleus</keyword>
<reference evidence="4" key="1">
    <citation type="journal article" date="2020" name="J. Eukaryot. Microbiol.">
        <title>De novo Sequencing, Assembly and Annotation of the Transcriptome for the Free-Living Testate Amoeba Arcella intermedia.</title>
        <authorList>
            <person name="Ribeiro G.M."/>
            <person name="Porfirio-Sousa A.L."/>
            <person name="Maurer-Alcala X.X."/>
            <person name="Katz L.A."/>
            <person name="Lahr D.J.G."/>
        </authorList>
    </citation>
    <scope>NUCLEOTIDE SEQUENCE</scope>
</reference>
<sequence>MYFCSDKRESLKGESLKATDVMKKLAAMWKELDSESKKKYAQQAELDKARYLEEKKQYELKNK</sequence>
<dbReference type="GO" id="GO:0005634">
    <property type="term" value="C:nucleus"/>
    <property type="evidence" value="ECO:0007669"/>
    <property type="project" value="UniProtKB-UniRule"/>
</dbReference>
<dbReference type="Gene3D" id="1.10.30.10">
    <property type="entry name" value="High mobility group box domain"/>
    <property type="match status" value="1"/>
</dbReference>
<evidence type="ECO:0000259" key="3">
    <source>
        <dbReference type="PROSITE" id="PS50118"/>
    </source>
</evidence>
<dbReference type="SMART" id="SM00398">
    <property type="entry name" value="HMG"/>
    <property type="match status" value="1"/>
</dbReference>
<dbReference type="Pfam" id="PF00505">
    <property type="entry name" value="HMG_box"/>
    <property type="match status" value="1"/>
</dbReference>
<dbReference type="AlphaFoldDB" id="A0A6B2LVA9"/>
<evidence type="ECO:0000256" key="1">
    <source>
        <dbReference type="ARBA" id="ARBA00023125"/>
    </source>
</evidence>
<name>A0A6B2LVA9_9EUKA</name>
<feature type="DNA-binding region" description="HMG box" evidence="2">
    <location>
        <begin position="1"/>
        <end position="59"/>
    </location>
</feature>
<dbReference type="InterPro" id="IPR036910">
    <property type="entry name" value="HMG_box_dom_sf"/>
</dbReference>
<accession>A0A6B2LVA9</accession>
<proteinExistence type="predicted"/>
<dbReference type="InterPro" id="IPR009071">
    <property type="entry name" value="HMG_box_dom"/>
</dbReference>
<protein>
    <recommendedName>
        <fullName evidence="3">HMG box domain-containing protein</fullName>
    </recommendedName>
</protein>
<evidence type="ECO:0000313" key="4">
    <source>
        <dbReference type="EMBL" id="NDV40718.1"/>
    </source>
</evidence>
<keyword evidence="1 2" id="KW-0238">DNA-binding</keyword>